<keyword evidence="9" id="KW-1185">Reference proteome</keyword>
<keyword evidence="2" id="KW-0004">4Fe-4S</keyword>
<dbReference type="InterPro" id="IPR058240">
    <property type="entry name" value="rSAM_sf"/>
</dbReference>
<comment type="cofactor">
    <cofactor evidence="1">
        <name>[4Fe-4S] cluster</name>
        <dbReference type="ChEBI" id="CHEBI:49883"/>
    </cofactor>
</comment>
<name>A0A841KPX0_9FIRM</name>
<protein>
    <submittedName>
        <fullName evidence="8">Tungsten cofactor oxidoreductase radical SAM maturase</fullName>
    </submittedName>
</protein>
<comment type="caution">
    <text evidence="8">The sequence shown here is derived from an EMBL/GenBank/DDBJ whole genome shotgun (WGS) entry which is preliminary data.</text>
</comment>
<dbReference type="SUPFAM" id="SSF102114">
    <property type="entry name" value="Radical SAM enzymes"/>
    <property type="match status" value="1"/>
</dbReference>
<feature type="domain" description="Radical SAM core" evidence="7">
    <location>
        <begin position="1"/>
        <end position="210"/>
    </location>
</feature>
<dbReference type="GO" id="GO:0051536">
    <property type="term" value="F:iron-sulfur cluster binding"/>
    <property type="evidence" value="ECO:0007669"/>
    <property type="project" value="UniProtKB-KW"/>
</dbReference>
<dbReference type="PANTHER" id="PTHR11228:SF7">
    <property type="entry name" value="PQQA PEPTIDE CYCLASE"/>
    <property type="match status" value="1"/>
</dbReference>
<dbReference type="InterPro" id="IPR023885">
    <property type="entry name" value="4Fe4S-binding_SPASM_dom"/>
</dbReference>
<dbReference type="Gene3D" id="3.20.20.70">
    <property type="entry name" value="Aldolase class I"/>
    <property type="match status" value="1"/>
</dbReference>
<gene>
    <name evidence="8" type="ORF">HNQ80_001895</name>
</gene>
<dbReference type="AlphaFoldDB" id="A0A841KPX0"/>
<dbReference type="SFLD" id="SFLDG01067">
    <property type="entry name" value="SPASM/twitch_domain_containing"/>
    <property type="match status" value="1"/>
</dbReference>
<evidence type="ECO:0000256" key="2">
    <source>
        <dbReference type="ARBA" id="ARBA00022485"/>
    </source>
</evidence>
<dbReference type="InterPro" id="IPR007197">
    <property type="entry name" value="rSAM"/>
</dbReference>
<evidence type="ECO:0000256" key="3">
    <source>
        <dbReference type="ARBA" id="ARBA00022691"/>
    </source>
</evidence>
<dbReference type="CDD" id="cd01335">
    <property type="entry name" value="Radical_SAM"/>
    <property type="match status" value="1"/>
</dbReference>
<dbReference type="Proteomes" id="UP000579281">
    <property type="component" value="Unassembled WGS sequence"/>
</dbReference>
<dbReference type="SFLD" id="SFLDG01387">
    <property type="entry name" value="BtrN-like_SPASM_domain_contain"/>
    <property type="match status" value="1"/>
</dbReference>
<dbReference type="Pfam" id="PF13186">
    <property type="entry name" value="SPASM"/>
    <property type="match status" value="1"/>
</dbReference>
<dbReference type="PANTHER" id="PTHR11228">
    <property type="entry name" value="RADICAL SAM DOMAIN PROTEIN"/>
    <property type="match status" value="1"/>
</dbReference>
<dbReference type="CDD" id="cd21121">
    <property type="entry name" value="SPASM_Cmo-like"/>
    <property type="match status" value="1"/>
</dbReference>
<dbReference type="NCBIfam" id="TIGR04317">
    <property type="entry name" value="W_rSAM_matur"/>
    <property type="match status" value="1"/>
</dbReference>
<dbReference type="InterPro" id="IPR027604">
    <property type="entry name" value="W_rSAM_matur"/>
</dbReference>
<sequence length="346" mass="39798">MTIQKLYLELTDRCNLDCSICYRKSWNSPPTDLGMSSLVHLTAEMNKQNTIKEIVIGGIGEPTFSPIFQEAIQMLKDYHLTLTTNGTLLYGELLDMVIKHVDVVTVSIDGLEERFESIRGVPLEKVVHHLTNLRQSKKQLSKSTPILQLQFVASEDNMDDIFRVIDLAAALNAQSVIISNLLPQCQENAVKILYTRYENPRMKALFHQIRNYSFKKGIQLLLPNYELKTERRCNFIEQDAVFVCASGDVVPCYRLSHPYQEYVFGREKQVGRHSFGNIQNHSLYEIWHQKSYADFRQTIYHNLYPSCIDCDLVEGCDMVRNTEADCYGVNPSCGDCLWTRKFVMCP</sequence>
<evidence type="ECO:0000256" key="5">
    <source>
        <dbReference type="ARBA" id="ARBA00023004"/>
    </source>
</evidence>
<organism evidence="8 9">
    <name type="scientific">Anaerosolibacter carboniphilus</name>
    <dbReference type="NCBI Taxonomy" id="1417629"/>
    <lineage>
        <taxon>Bacteria</taxon>
        <taxon>Bacillati</taxon>
        <taxon>Bacillota</taxon>
        <taxon>Clostridia</taxon>
        <taxon>Peptostreptococcales</taxon>
        <taxon>Thermotaleaceae</taxon>
        <taxon>Anaerosolibacter</taxon>
    </lineage>
</organism>
<evidence type="ECO:0000256" key="6">
    <source>
        <dbReference type="ARBA" id="ARBA00023014"/>
    </source>
</evidence>
<dbReference type="SFLD" id="SFLDS00029">
    <property type="entry name" value="Radical_SAM"/>
    <property type="match status" value="1"/>
</dbReference>
<accession>A0A841KPX0</accession>
<dbReference type="GO" id="GO:0046872">
    <property type="term" value="F:metal ion binding"/>
    <property type="evidence" value="ECO:0007669"/>
    <property type="project" value="UniProtKB-KW"/>
</dbReference>
<reference evidence="8 9" key="1">
    <citation type="submission" date="2020-08" db="EMBL/GenBank/DDBJ databases">
        <title>Genomic Encyclopedia of Type Strains, Phase IV (KMG-IV): sequencing the most valuable type-strain genomes for metagenomic binning, comparative biology and taxonomic classification.</title>
        <authorList>
            <person name="Goeker M."/>
        </authorList>
    </citation>
    <scope>NUCLEOTIDE SEQUENCE [LARGE SCALE GENOMIC DNA]</scope>
    <source>
        <strain evidence="8 9">DSM 103526</strain>
    </source>
</reference>
<dbReference type="SFLD" id="SFLDF00570">
    <property type="entry name" value="tungsten_cofactor_oxidoreducas"/>
    <property type="match status" value="1"/>
</dbReference>
<dbReference type="InterPro" id="IPR034391">
    <property type="entry name" value="AdoMet-like_SPASM_containing"/>
</dbReference>
<evidence type="ECO:0000259" key="7">
    <source>
        <dbReference type="PROSITE" id="PS51918"/>
    </source>
</evidence>
<evidence type="ECO:0000256" key="1">
    <source>
        <dbReference type="ARBA" id="ARBA00001966"/>
    </source>
</evidence>
<dbReference type="PROSITE" id="PS51918">
    <property type="entry name" value="RADICAL_SAM"/>
    <property type="match status" value="1"/>
</dbReference>
<evidence type="ECO:0000256" key="4">
    <source>
        <dbReference type="ARBA" id="ARBA00022723"/>
    </source>
</evidence>
<dbReference type="EMBL" id="JACHEN010000010">
    <property type="protein sequence ID" value="MBB6215804.1"/>
    <property type="molecule type" value="Genomic_DNA"/>
</dbReference>
<dbReference type="GO" id="GO:0003824">
    <property type="term" value="F:catalytic activity"/>
    <property type="evidence" value="ECO:0007669"/>
    <property type="project" value="InterPro"/>
</dbReference>
<keyword evidence="5" id="KW-0408">Iron</keyword>
<keyword evidence="3" id="KW-0949">S-adenosyl-L-methionine</keyword>
<dbReference type="InterPro" id="IPR050377">
    <property type="entry name" value="Radical_SAM_PqqE_MftC-like"/>
</dbReference>
<keyword evidence="4" id="KW-0479">Metal-binding</keyword>
<dbReference type="InterPro" id="IPR013785">
    <property type="entry name" value="Aldolase_TIM"/>
</dbReference>
<dbReference type="Pfam" id="PF04055">
    <property type="entry name" value="Radical_SAM"/>
    <property type="match status" value="1"/>
</dbReference>
<proteinExistence type="predicted"/>
<evidence type="ECO:0000313" key="8">
    <source>
        <dbReference type="EMBL" id="MBB6215804.1"/>
    </source>
</evidence>
<evidence type="ECO:0000313" key="9">
    <source>
        <dbReference type="Proteomes" id="UP000579281"/>
    </source>
</evidence>
<keyword evidence="6" id="KW-0411">Iron-sulfur</keyword>